<organism evidence="1 2">
    <name type="scientific">Penicillium rubens (strain ATCC 28089 / DSM 1075 / NRRL 1951 / Wisconsin 54-1255)</name>
    <name type="common">Penicillium chrysogenum</name>
    <dbReference type="NCBI Taxonomy" id="500485"/>
    <lineage>
        <taxon>Eukaryota</taxon>
        <taxon>Fungi</taxon>
        <taxon>Dikarya</taxon>
        <taxon>Ascomycota</taxon>
        <taxon>Pezizomycotina</taxon>
        <taxon>Eurotiomycetes</taxon>
        <taxon>Eurotiomycetidae</taxon>
        <taxon>Eurotiales</taxon>
        <taxon>Aspergillaceae</taxon>
        <taxon>Penicillium</taxon>
        <taxon>Penicillium chrysogenum species complex</taxon>
    </lineage>
</organism>
<dbReference type="VEuPathDB" id="FungiDB:PCH_Pc22g21520"/>
<protein>
    <submittedName>
        <fullName evidence="1">Uncharacterized protein</fullName>
    </submittedName>
</protein>
<accession>B6HSW5</accession>
<dbReference type="AlphaFoldDB" id="B6HSW5"/>
<proteinExistence type="predicted"/>
<name>B6HSW5_PENRW</name>
<dbReference type="Proteomes" id="UP000000724">
    <property type="component" value="Contig Pc00c22"/>
</dbReference>
<evidence type="ECO:0000313" key="1">
    <source>
        <dbReference type="EMBL" id="CAP99440.1"/>
    </source>
</evidence>
<dbReference type="EMBL" id="AM920437">
    <property type="protein sequence ID" value="CAP99440.1"/>
    <property type="molecule type" value="Genomic_DNA"/>
</dbReference>
<gene>
    <name evidence="1" type="ORF">Pc22g21520</name>
    <name evidence="1" type="ORF">PCH_Pc22g21520</name>
</gene>
<sequence length="113" mass="12265">MGATPTFEGFGRWPGPVFLIRVVHPNFGHLPLSTDGYVPGYGGVIGPSGLRANVYVFDVSYLRCHSISNTLEVCKVRALSLKARAFHQPEEGPIRGFDWKNSGQGVFLALACS</sequence>
<dbReference type="HOGENOM" id="CLU_2134350_0_0_1"/>
<evidence type="ECO:0000313" key="2">
    <source>
        <dbReference type="Proteomes" id="UP000000724"/>
    </source>
</evidence>
<keyword evidence="2" id="KW-1185">Reference proteome</keyword>
<reference evidence="1 2" key="1">
    <citation type="journal article" date="2008" name="Nat. Biotechnol.">
        <title>Genome sequencing and analysis of the filamentous fungus Penicillium chrysogenum.</title>
        <authorList>
            <person name="van den Berg M.A."/>
            <person name="Albang R."/>
            <person name="Albermann K."/>
            <person name="Badger J.H."/>
            <person name="Daran J.-M."/>
            <person name="Driessen A.J.M."/>
            <person name="Garcia-Estrada C."/>
            <person name="Fedorova N.D."/>
            <person name="Harris D.M."/>
            <person name="Heijne W.H.M."/>
            <person name="Joardar V.S."/>
            <person name="Kiel J.A.K.W."/>
            <person name="Kovalchuk A."/>
            <person name="Martin J.F."/>
            <person name="Nierman W.C."/>
            <person name="Nijland J.G."/>
            <person name="Pronk J.T."/>
            <person name="Roubos J.A."/>
            <person name="van der Klei I.J."/>
            <person name="van Peij N.N.M.E."/>
            <person name="Veenhuis M."/>
            <person name="von Doehren H."/>
            <person name="Wagner C."/>
            <person name="Wortman J.R."/>
            <person name="Bovenberg R.A.L."/>
        </authorList>
    </citation>
    <scope>NUCLEOTIDE SEQUENCE [LARGE SCALE GENOMIC DNA]</scope>
    <source>
        <strain evidence="2">ATCC 28089 / DSM 1075 / NRRL 1951 / Wisconsin 54-1255</strain>
    </source>
</reference>